<accession>A0ABU7R983</accession>
<dbReference type="RefSeq" id="WP_330957914.1">
    <property type="nucleotide sequence ID" value="NZ_JAZGJQ010000003.1"/>
</dbReference>
<dbReference type="Proteomes" id="UP001332931">
    <property type="component" value="Unassembled WGS sequence"/>
</dbReference>
<keyword evidence="11" id="KW-1185">Reference proteome</keyword>
<dbReference type="PROSITE" id="PS50146">
    <property type="entry name" value="DAGK"/>
    <property type="match status" value="1"/>
</dbReference>
<keyword evidence="7" id="KW-0443">Lipid metabolism</keyword>
<protein>
    <submittedName>
        <fullName evidence="10">YegS/Rv2252/BmrU family lipid kinase</fullName>
    </submittedName>
</protein>
<dbReference type="PANTHER" id="PTHR12358">
    <property type="entry name" value="SPHINGOSINE KINASE"/>
    <property type="match status" value="1"/>
</dbReference>
<reference evidence="10 11" key="1">
    <citation type="submission" date="2024-01" db="EMBL/GenBank/DDBJ databases">
        <title>Description of Olsenella sp. nov., isolated from pig feces.</title>
        <authorList>
            <person name="Chang Y.-H."/>
        </authorList>
    </citation>
    <scope>NUCLEOTIDE SEQUENCE [LARGE SCALE GENOMIC DNA]</scope>
    <source>
        <strain evidence="10 11">YH-ols2223</strain>
    </source>
</reference>
<name>A0ABU7R983_9ACTN</name>
<keyword evidence="4" id="KW-0547">Nucleotide-binding</keyword>
<evidence type="ECO:0000313" key="10">
    <source>
        <dbReference type="EMBL" id="MEE6147147.1"/>
    </source>
</evidence>
<gene>
    <name evidence="10" type="ORF">VXJ25_03940</name>
</gene>
<dbReference type="SUPFAM" id="SSF111331">
    <property type="entry name" value="NAD kinase/diacylglycerol kinase-like"/>
    <property type="match status" value="1"/>
</dbReference>
<keyword evidence="6" id="KW-0067">ATP-binding</keyword>
<evidence type="ECO:0000259" key="9">
    <source>
        <dbReference type="PROSITE" id="PS50146"/>
    </source>
</evidence>
<evidence type="ECO:0000256" key="6">
    <source>
        <dbReference type="ARBA" id="ARBA00022840"/>
    </source>
</evidence>
<evidence type="ECO:0000256" key="2">
    <source>
        <dbReference type="ARBA" id="ARBA00005983"/>
    </source>
</evidence>
<evidence type="ECO:0000256" key="4">
    <source>
        <dbReference type="ARBA" id="ARBA00022741"/>
    </source>
</evidence>
<keyword evidence="5 10" id="KW-0418">Kinase</keyword>
<dbReference type="InterPro" id="IPR017438">
    <property type="entry name" value="ATP-NAD_kinase_N"/>
</dbReference>
<evidence type="ECO:0000256" key="7">
    <source>
        <dbReference type="ARBA" id="ARBA00023209"/>
    </source>
</evidence>
<dbReference type="InterPro" id="IPR050187">
    <property type="entry name" value="Lipid_Phosphate_FormReg"/>
</dbReference>
<dbReference type="InterPro" id="IPR001206">
    <property type="entry name" value="Diacylglycerol_kinase_cat_dom"/>
</dbReference>
<keyword evidence="8" id="KW-1208">Phospholipid metabolism</keyword>
<dbReference type="Gene3D" id="3.40.50.10330">
    <property type="entry name" value="Probable inorganic polyphosphate/atp-NAD kinase, domain 1"/>
    <property type="match status" value="1"/>
</dbReference>
<dbReference type="InterPro" id="IPR045540">
    <property type="entry name" value="YegS/DAGK_C"/>
</dbReference>
<sequence>MAGVEFGRSLIIANPASRSGRGAGAAVLVGRFFDCYGSLTDGHELVLTEGPGDAHQLAAGSAGFDTVFSLGGDGLAHEVACGLMEVPAGRRPRFALIPMGSGNDLARTFHATRNDPDHAIAELVSGKERSMDLGRVNDTYFVQTLSFGMDAAIALDTTRRRAEDATQRGAALFATSGVRLFSSGMRGWAFEATCDGEALEGTDIVFAVQNGPTYGGGFRVCPDADPADGRLDLCYSRRRPHSATALGLFGLARLGLHTHSSVLAFRDLSRLDVRFPEGPPPCQADGERLDADEYHVTVEPAALRVLVPAACPW</sequence>
<dbReference type="Pfam" id="PF19279">
    <property type="entry name" value="YegS_C"/>
    <property type="match status" value="1"/>
</dbReference>
<evidence type="ECO:0000256" key="3">
    <source>
        <dbReference type="ARBA" id="ARBA00022679"/>
    </source>
</evidence>
<evidence type="ECO:0000256" key="8">
    <source>
        <dbReference type="ARBA" id="ARBA00023264"/>
    </source>
</evidence>
<dbReference type="InterPro" id="IPR005218">
    <property type="entry name" value="Diacylglycerol/lipid_kinase"/>
</dbReference>
<dbReference type="Gene3D" id="2.60.200.40">
    <property type="match status" value="1"/>
</dbReference>
<feature type="domain" description="DAGKc" evidence="9">
    <location>
        <begin position="4"/>
        <end position="140"/>
    </location>
</feature>
<comment type="caution">
    <text evidence="10">The sequence shown here is derived from an EMBL/GenBank/DDBJ whole genome shotgun (WGS) entry which is preliminary data.</text>
</comment>
<dbReference type="SMART" id="SM00046">
    <property type="entry name" value="DAGKc"/>
    <property type="match status" value="1"/>
</dbReference>
<evidence type="ECO:0000256" key="5">
    <source>
        <dbReference type="ARBA" id="ARBA00022777"/>
    </source>
</evidence>
<evidence type="ECO:0000256" key="1">
    <source>
        <dbReference type="ARBA" id="ARBA00001946"/>
    </source>
</evidence>
<proteinExistence type="inferred from homology"/>
<dbReference type="NCBIfam" id="TIGR00147">
    <property type="entry name" value="YegS/Rv2252/BmrU family lipid kinase"/>
    <property type="match status" value="1"/>
</dbReference>
<dbReference type="Pfam" id="PF00781">
    <property type="entry name" value="DAGK_cat"/>
    <property type="match status" value="1"/>
</dbReference>
<keyword evidence="7" id="KW-0444">Lipid biosynthesis</keyword>
<dbReference type="InterPro" id="IPR016064">
    <property type="entry name" value="NAD/diacylglycerol_kinase_sf"/>
</dbReference>
<keyword evidence="3" id="KW-0808">Transferase</keyword>
<dbReference type="PANTHER" id="PTHR12358:SF54">
    <property type="entry name" value="SPHINGOSINE KINASE RELATED PROTEIN"/>
    <property type="match status" value="1"/>
</dbReference>
<dbReference type="EMBL" id="JAZGJQ010000003">
    <property type="protein sequence ID" value="MEE6147147.1"/>
    <property type="molecule type" value="Genomic_DNA"/>
</dbReference>
<comment type="similarity">
    <text evidence="2">Belongs to the diacylglycerol/lipid kinase family.</text>
</comment>
<dbReference type="GO" id="GO:0016301">
    <property type="term" value="F:kinase activity"/>
    <property type="evidence" value="ECO:0007669"/>
    <property type="project" value="UniProtKB-KW"/>
</dbReference>
<organism evidence="10 11">
    <name type="scientific">Olsenella absiana</name>
    <dbReference type="NCBI Taxonomy" id="3115222"/>
    <lineage>
        <taxon>Bacteria</taxon>
        <taxon>Bacillati</taxon>
        <taxon>Actinomycetota</taxon>
        <taxon>Coriobacteriia</taxon>
        <taxon>Coriobacteriales</taxon>
        <taxon>Atopobiaceae</taxon>
        <taxon>Olsenella</taxon>
    </lineage>
</organism>
<keyword evidence="7" id="KW-0594">Phospholipid biosynthesis</keyword>
<evidence type="ECO:0000313" key="11">
    <source>
        <dbReference type="Proteomes" id="UP001332931"/>
    </source>
</evidence>
<comment type="cofactor">
    <cofactor evidence="1">
        <name>Mg(2+)</name>
        <dbReference type="ChEBI" id="CHEBI:18420"/>
    </cofactor>
</comment>